<feature type="domain" description="Amidohydrolase-related" evidence="5">
    <location>
        <begin position="1"/>
        <end position="323"/>
    </location>
</feature>
<comment type="similarity">
    <text evidence="1">Belongs to the metallo-dependent hydrolases superfamily. NagA family.</text>
</comment>
<dbReference type="NCBIfam" id="TIGR00221">
    <property type="entry name" value="nagA"/>
    <property type="match status" value="1"/>
</dbReference>
<name>X0SS54_9ZZZZ</name>
<evidence type="ECO:0000256" key="4">
    <source>
        <dbReference type="ARBA" id="ARBA00023277"/>
    </source>
</evidence>
<comment type="caution">
    <text evidence="6">The sequence shown here is derived from an EMBL/GenBank/DDBJ whole genome shotgun (WGS) entry which is preliminary data.</text>
</comment>
<dbReference type="CDD" id="cd00854">
    <property type="entry name" value="NagA"/>
    <property type="match status" value="1"/>
</dbReference>
<dbReference type="InterPro" id="IPR006680">
    <property type="entry name" value="Amidohydro-rel"/>
</dbReference>
<dbReference type="Pfam" id="PF01979">
    <property type="entry name" value="Amidohydro_1"/>
    <property type="match status" value="1"/>
</dbReference>
<accession>X0SS54</accession>
<dbReference type="Gene3D" id="2.30.40.10">
    <property type="entry name" value="Urease, subunit C, domain 1"/>
    <property type="match status" value="1"/>
</dbReference>
<dbReference type="InterPro" id="IPR032466">
    <property type="entry name" value="Metal_Hydrolase"/>
</dbReference>
<sequence>DIHVHGGGGFSLATPDPEEVRSYARWVAVKGVTSFLASVVADTPDEGEAYLRAAAQAVGPIANGAELLGIHLEGPFVNPVYPGALPEGWLRTLDVGLFRRFMDAADGHLRMLTLAPELAGARAILEEASAVGCVVALGHSDARFEGAREAFAAGARHLTHAFNAMRPFHHREPGLLGAALESHVVTVELIADGVHVHPAAARLLLAAKGAANVALVTDGVAPAGLSRGTFRTGGREARLSQGRITLADGTIAGGAATMDVLVRNVVEWGLVPLANAVRMASTVPARILGLDGRKGRVAPSYDADLVALDEDLEVVMTWVGGRMLYSRPKGQQV</sequence>
<dbReference type="PIRSF" id="PIRSF038994">
    <property type="entry name" value="NagA"/>
    <property type="match status" value="1"/>
</dbReference>
<reference evidence="6" key="1">
    <citation type="journal article" date="2014" name="Front. Microbiol.">
        <title>High frequency of phylogenetically diverse reductive dehalogenase-homologous genes in deep subseafloor sedimentary metagenomes.</title>
        <authorList>
            <person name="Kawai M."/>
            <person name="Futagami T."/>
            <person name="Toyoda A."/>
            <person name="Takaki Y."/>
            <person name="Nishi S."/>
            <person name="Hori S."/>
            <person name="Arai W."/>
            <person name="Tsubouchi T."/>
            <person name="Morono Y."/>
            <person name="Uchiyama I."/>
            <person name="Ito T."/>
            <person name="Fujiyama A."/>
            <person name="Inagaki F."/>
            <person name="Takami H."/>
        </authorList>
    </citation>
    <scope>NUCLEOTIDE SEQUENCE</scope>
    <source>
        <strain evidence="6">Expedition CK06-06</strain>
    </source>
</reference>
<evidence type="ECO:0000256" key="1">
    <source>
        <dbReference type="ARBA" id="ARBA00010716"/>
    </source>
</evidence>
<evidence type="ECO:0000259" key="5">
    <source>
        <dbReference type="Pfam" id="PF01979"/>
    </source>
</evidence>
<evidence type="ECO:0000313" key="6">
    <source>
        <dbReference type="EMBL" id="GAF78742.1"/>
    </source>
</evidence>
<dbReference type="GO" id="GO:0006046">
    <property type="term" value="P:N-acetylglucosamine catabolic process"/>
    <property type="evidence" value="ECO:0007669"/>
    <property type="project" value="TreeGrafter"/>
</dbReference>
<keyword evidence="3" id="KW-0378">Hydrolase</keyword>
<proteinExistence type="inferred from homology"/>
<dbReference type="PANTHER" id="PTHR11113:SF14">
    <property type="entry name" value="N-ACETYLGLUCOSAMINE-6-PHOSPHATE DEACETYLASE"/>
    <property type="match status" value="1"/>
</dbReference>
<evidence type="ECO:0000256" key="2">
    <source>
        <dbReference type="ARBA" id="ARBA00022723"/>
    </source>
</evidence>
<keyword evidence="2" id="KW-0479">Metal-binding</keyword>
<dbReference type="InterPro" id="IPR003764">
    <property type="entry name" value="GlcNAc_6-P_deAcase"/>
</dbReference>
<keyword evidence="4" id="KW-0119">Carbohydrate metabolism</keyword>
<dbReference type="EMBL" id="BARS01004471">
    <property type="protein sequence ID" value="GAF78742.1"/>
    <property type="molecule type" value="Genomic_DNA"/>
</dbReference>
<dbReference type="PANTHER" id="PTHR11113">
    <property type="entry name" value="N-ACETYLGLUCOSAMINE-6-PHOSPHATE DEACETYLASE"/>
    <property type="match status" value="1"/>
</dbReference>
<organism evidence="6">
    <name type="scientific">marine sediment metagenome</name>
    <dbReference type="NCBI Taxonomy" id="412755"/>
    <lineage>
        <taxon>unclassified sequences</taxon>
        <taxon>metagenomes</taxon>
        <taxon>ecological metagenomes</taxon>
    </lineage>
</organism>
<dbReference type="SUPFAM" id="SSF51556">
    <property type="entry name" value="Metallo-dependent hydrolases"/>
    <property type="match status" value="1"/>
</dbReference>
<protein>
    <recommendedName>
        <fullName evidence="5">Amidohydrolase-related domain-containing protein</fullName>
    </recommendedName>
</protein>
<dbReference type="GO" id="GO:0046872">
    <property type="term" value="F:metal ion binding"/>
    <property type="evidence" value="ECO:0007669"/>
    <property type="project" value="UniProtKB-KW"/>
</dbReference>
<feature type="non-terminal residue" evidence="6">
    <location>
        <position position="1"/>
    </location>
</feature>
<dbReference type="SUPFAM" id="SSF51338">
    <property type="entry name" value="Composite domain of metallo-dependent hydrolases"/>
    <property type="match status" value="1"/>
</dbReference>
<dbReference type="AlphaFoldDB" id="X0SS54"/>
<dbReference type="InterPro" id="IPR011059">
    <property type="entry name" value="Metal-dep_hydrolase_composite"/>
</dbReference>
<dbReference type="GO" id="GO:0008448">
    <property type="term" value="F:N-acetylglucosamine-6-phosphate deacetylase activity"/>
    <property type="evidence" value="ECO:0007669"/>
    <property type="project" value="InterPro"/>
</dbReference>
<gene>
    <name evidence="6" type="ORF">S01H1_08741</name>
</gene>
<dbReference type="Gene3D" id="3.20.20.140">
    <property type="entry name" value="Metal-dependent hydrolases"/>
    <property type="match status" value="1"/>
</dbReference>
<evidence type="ECO:0000256" key="3">
    <source>
        <dbReference type="ARBA" id="ARBA00022801"/>
    </source>
</evidence>